<proteinExistence type="predicted"/>
<gene>
    <name evidence="2" type="ORF">P6N53_07780</name>
</gene>
<dbReference type="Gene3D" id="2.60.40.10">
    <property type="entry name" value="Immunoglobulins"/>
    <property type="match status" value="2"/>
</dbReference>
<reference evidence="2" key="1">
    <citation type="journal article" date="2023" name="J. Hazard. Mater.">
        <title>Anaerobic biodegradation of pyrene and benzo[a]pyrene by a new sulfate-reducing Desulforamulus aquiferis strain DSA.</title>
        <authorList>
            <person name="Zhang Z."/>
            <person name="Sun J."/>
            <person name="Gong X."/>
            <person name="Wang C."/>
            <person name="Wang H."/>
        </authorList>
    </citation>
    <scope>NUCLEOTIDE SEQUENCE</scope>
    <source>
        <strain evidence="2">DSA</strain>
    </source>
</reference>
<organism evidence="2 3">
    <name type="scientific">Desulforamulus aquiferis</name>
    <dbReference type="NCBI Taxonomy" id="1397668"/>
    <lineage>
        <taxon>Bacteria</taxon>
        <taxon>Bacillati</taxon>
        <taxon>Bacillota</taxon>
        <taxon>Clostridia</taxon>
        <taxon>Eubacteriales</taxon>
        <taxon>Peptococcaceae</taxon>
        <taxon>Desulforamulus</taxon>
    </lineage>
</organism>
<dbReference type="AlphaFoldDB" id="A0AAW7ZBR0"/>
<feature type="domain" description="Bacterial Ig-like" evidence="1">
    <location>
        <begin position="132"/>
        <end position="187"/>
    </location>
</feature>
<dbReference type="EMBL" id="JARPTC010000010">
    <property type="protein sequence ID" value="MDO7787114.1"/>
    <property type="molecule type" value="Genomic_DNA"/>
</dbReference>
<protein>
    <submittedName>
        <fullName evidence="2">Ig-like domain-containing protein</fullName>
    </submittedName>
</protein>
<name>A0AAW7ZBR0_9FIRM</name>
<comment type="caution">
    <text evidence="2">The sequence shown here is derived from an EMBL/GenBank/DDBJ whole genome shotgun (WGS) entry which is preliminary data.</text>
</comment>
<keyword evidence="3" id="KW-1185">Reference proteome</keyword>
<evidence type="ECO:0000313" key="3">
    <source>
        <dbReference type="Proteomes" id="UP001172911"/>
    </source>
</evidence>
<evidence type="ECO:0000313" key="2">
    <source>
        <dbReference type="EMBL" id="MDO7787114.1"/>
    </source>
</evidence>
<sequence>MAVNTVRVLINGAWVTLTKNQSTGKYEGTVAAPNVTSWNVNVGHYYPVTVEATDLAGNVTTADDTHATLGGMLKLTVKEVTKPTISITAPAASAFLSTNTPAISLQLRDEANGSGVKISSLQLKIDGGAAIGNTAAGMSVTAVSGGYNCTYTPQIPLSDGSHTITVTVQDNDGNTSTTASRTFTVDTVPPSLNITSPADNIWQNTTSLVVSGSTNDATSSPVTVTIKLNDTDQGAVTVEANGNFSKALTLVEGTNTIVVIATDRAGKSSSVTRTVNVDMTAPVVTNVTITPNPVNVGQSYTITVEVTDI</sequence>
<dbReference type="InterPro" id="IPR044016">
    <property type="entry name" value="Big_13"/>
</dbReference>
<dbReference type="Proteomes" id="UP001172911">
    <property type="component" value="Unassembled WGS sequence"/>
</dbReference>
<dbReference type="Pfam" id="PF09136">
    <property type="entry name" value="Glucodextran_B"/>
    <property type="match status" value="1"/>
</dbReference>
<reference evidence="2" key="2">
    <citation type="submission" date="2023-03" db="EMBL/GenBank/DDBJ databases">
        <authorList>
            <person name="Zhang Z."/>
        </authorList>
    </citation>
    <scope>NUCLEOTIDE SEQUENCE</scope>
    <source>
        <strain evidence="2">DSA</strain>
    </source>
</reference>
<dbReference type="RefSeq" id="WP_304542257.1">
    <property type="nucleotide sequence ID" value="NZ_JARPTC010000010.1"/>
</dbReference>
<evidence type="ECO:0000259" key="1">
    <source>
        <dbReference type="Pfam" id="PF19077"/>
    </source>
</evidence>
<dbReference type="Pfam" id="PF19077">
    <property type="entry name" value="Big_13"/>
    <property type="match status" value="1"/>
</dbReference>
<dbReference type="InterPro" id="IPR013783">
    <property type="entry name" value="Ig-like_fold"/>
</dbReference>
<accession>A0AAW7ZBR0</accession>